<comment type="caution">
    <text evidence="2">The sequence shown here is derived from an EMBL/GenBank/DDBJ whole genome shotgun (WGS) entry which is preliminary data.</text>
</comment>
<reference evidence="2" key="1">
    <citation type="submission" date="2020-02" db="EMBL/GenBank/DDBJ databases">
        <authorList>
            <person name="Palmer J.M."/>
        </authorList>
    </citation>
    <scope>NUCLEOTIDE SEQUENCE</scope>
    <source>
        <strain evidence="2">EPUS1.4</strain>
        <tissue evidence="2">Thallus</tissue>
    </source>
</reference>
<feature type="region of interest" description="Disordered" evidence="1">
    <location>
        <begin position="76"/>
        <end position="96"/>
    </location>
</feature>
<gene>
    <name evidence="2" type="ORF">GJ744_006156</name>
</gene>
<evidence type="ECO:0000313" key="3">
    <source>
        <dbReference type="Proteomes" id="UP000606974"/>
    </source>
</evidence>
<evidence type="ECO:0000313" key="2">
    <source>
        <dbReference type="EMBL" id="KAF7502301.1"/>
    </source>
</evidence>
<feature type="compositionally biased region" description="Basic and acidic residues" evidence="1">
    <location>
        <begin position="78"/>
        <end position="93"/>
    </location>
</feature>
<feature type="region of interest" description="Disordered" evidence="1">
    <location>
        <begin position="372"/>
        <end position="402"/>
    </location>
</feature>
<feature type="compositionally biased region" description="Polar residues" evidence="1">
    <location>
        <begin position="1"/>
        <end position="24"/>
    </location>
</feature>
<organism evidence="2 3">
    <name type="scientific">Endocarpon pusillum</name>
    <dbReference type="NCBI Taxonomy" id="364733"/>
    <lineage>
        <taxon>Eukaryota</taxon>
        <taxon>Fungi</taxon>
        <taxon>Dikarya</taxon>
        <taxon>Ascomycota</taxon>
        <taxon>Pezizomycotina</taxon>
        <taxon>Eurotiomycetes</taxon>
        <taxon>Chaetothyriomycetidae</taxon>
        <taxon>Verrucariales</taxon>
        <taxon>Verrucariaceae</taxon>
        <taxon>Endocarpon</taxon>
    </lineage>
</organism>
<dbReference type="EMBL" id="JAACFV010000274">
    <property type="protein sequence ID" value="KAF7502301.1"/>
    <property type="molecule type" value="Genomic_DNA"/>
</dbReference>
<evidence type="ECO:0000256" key="1">
    <source>
        <dbReference type="SAM" id="MobiDB-lite"/>
    </source>
</evidence>
<protein>
    <submittedName>
        <fullName evidence="2">Uncharacterized protein</fullName>
    </submittedName>
</protein>
<dbReference type="AlphaFoldDB" id="A0A8H7E0V8"/>
<feature type="compositionally biased region" description="Basic and acidic residues" evidence="1">
    <location>
        <begin position="43"/>
        <end position="56"/>
    </location>
</feature>
<name>A0A8H7E0V8_9EURO</name>
<proteinExistence type="predicted"/>
<feature type="region of interest" description="Disordered" evidence="1">
    <location>
        <begin position="1"/>
        <end position="58"/>
    </location>
</feature>
<dbReference type="Proteomes" id="UP000606974">
    <property type="component" value="Unassembled WGS sequence"/>
</dbReference>
<feature type="region of interest" description="Disordered" evidence="1">
    <location>
        <begin position="278"/>
        <end position="298"/>
    </location>
</feature>
<accession>A0A8H7E0V8</accession>
<sequence>MASMQTSTGTSQQISRPHARTTQAAVELTSGQGRGQAQQQRGQEQHRDRAQERDNPRWTQLLQQLEVQSKALMAEEAGNARENERPARPEEPSQTHQKLAAEFLIDLMFDMKTSSLLDYQRIGEILRRWPADQSQIMSDLRNILKGKGPARRDGKDQASELNDLIDRLKRVESQIQQHGRGFLASQKQRGQLVRQREQLRHLLPQVQDQNPVLDAEPGKSRPTEAEREFQKLMQEAEAEFQLLDSLPTKDPALILACRVGKKLERLAQIHETEAGIQAKYGREAQRPQGQSLSRQAEGPSLKQRVELLVLVEQAEKQNAFLSTVPKRGQMARRYDSTGLELRMVKARIETLQTRDQALIAARQLREILDRLSQMAETPQQRPPARSQQRRRTERTAGSEPGRACCLIS</sequence>
<keyword evidence="3" id="KW-1185">Reference proteome</keyword>